<dbReference type="GO" id="GO:0000049">
    <property type="term" value="F:tRNA binding"/>
    <property type="evidence" value="ECO:0007669"/>
    <property type="project" value="UniProtKB-KW"/>
</dbReference>
<protein>
    <recommendedName>
        <fullName evidence="9">tRNA-specific 2-thiouridylase MnmA</fullName>
        <ecNumber evidence="9">2.8.1.13</ecNumber>
    </recommendedName>
</protein>
<proteinExistence type="inferred from homology"/>
<dbReference type="InterPro" id="IPR046884">
    <property type="entry name" value="MnmA-like_central"/>
</dbReference>
<keyword evidence="1 9" id="KW-0820">tRNA-binding</keyword>
<sequence length="377" mass="42604">MSGGVDSSVAALLLKKQGYDVVGVFIKSWDGLSTSDGVKFREQCRWREDRRDAMRVAAKLKIPFVTYNFTKPYRDRVIEYFFKEHEAGRTPNPDIMCNKEIKFKLFLEKALSEGADFVATGHYVRVRARSHKPKAVGSLGRVNSASIFDLLQAKDGAKDQSYFLWTLTQKQLAYCLFPIGEYTKSKVREMARQADLPTADKPDSQGICFIGEVPVVEFLKTRIAERTGAVVTADGRTIGEHDGIAFYTIGQRHGLRLSSRLPYYVFGKDIEHNIIKVAEGNDDQALYQDKIEASEMSWVNQAPQIGDRLLAKIRYRQKSEPLMVVGSREASKKHSNILKNVGMLWRFKFDRPQRAVTPGQSLVFYDGKRMVGGGVIL</sequence>
<feature type="domain" description="Rhodanese" evidence="10">
    <location>
        <begin position="2"/>
        <end position="41"/>
    </location>
</feature>
<gene>
    <name evidence="9" type="primary">mnmA</name>
    <name evidence="11" type="ORF">A2936_01470</name>
</gene>
<feature type="site" description="Interaction with tRNA" evidence="9">
    <location>
        <position position="360"/>
    </location>
</feature>
<keyword evidence="9" id="KW-0963">Cytoplasm</keyword>
<feature type="active site" description="Nucleophile" evidence="9">
    <location>
        <position position="97"/>
    </location>
</feature>
<reference evidence="11 12" key="1">
    <citation type="journal article" date="2016" name="Nat. Commun.">
        <title>Thousands of microbial genomes shed light on interconnected biogeochemical processes in an aquifer system.</title>
        <authorList>
            <person name="Anantharaman K."/>
            <person name="Brown C.T."/>
            <person name="Hug L.A."/>
            <person name="Sharon I."/>
            <person name="Castelle C.J."/>
            <person name="Probst A.J."/>
            <person name="Thomas B.C."/>
            <person name="Singh A."/>
            <person name="Wilkins M.J."/>
            <person name="Karaoz U."/>
            <person name="Brodie E.L."/>
            <person name="Williams K.H."/>
            <person name="Hubbard S.S."/>
            <person name="Banfield J.F."/>
        </authorList>
    </citation>
    <scope>NUCLEOTIDE SEQUENCE [LARGE SCALE GENOMIC DNA]</scope>
</reference>
<comment type="caution">
    <text evidence="11">The sequence shown here is derived from an EMBL/GenBank/DDBJ whole genome shotgun (WGS) entry which is preliminary data.</text>
</comment>
<dbReference type="HAMAP" id="MF_00144">
    <property type="entry name" value="tRNA_thiouridyl_MnmA"/>
    <property type="match status" value="1"/>
</dbReference>
<dbReference type="EMBL" id="MGEK01000002">
    <property type="protein sequence ID" value="OGL83153.1"/>
    <property type="molecule type" value="Genomic_DNA"/>
</dbReference>
<evidence type="ECO:0000256" key="1">
    <source>
        <dbReference type="ARBA" id="ARBA00022555"/>
    </source>
</evidence>
<dbReference type="Pfam" id="PF20259">
    <property type="entry name" value="tRNA_Me_trans_M"/>
    <property type="match status" value="1"/>
</dbReference>
<evidence type="ECO:0000256" key="9">
    <source>
        <dbReference type="HAMAP-Rule" id="MF_00144"/>
    </source>
</evidence>
<dbReference type="Proteomes" id="UP000176846">
    <property type="component" value="Unassembled WGS sequence"/>
</dbReference>
<feature type="site" description="Interaction with tRNA" evidence="9">
    <location>
        <position position="122"/>
    </location>
</feature>
<dbReference type="AlphaFoldDB" id="A0A1F7UY16"/>
<dbReference type="InterPro" id="IPR014729">
    <property type="entry name" value="Rossmann-like_a/b/a_fold"/>
</dbReference>
<dbReference type="FunFam" id="2.30.30.280:FF:000001">
    <property type="entry name" value="tRNA-specific 2-thiouridylase MnmA"/>
    <property type="match status" value="1"/>
</dbReference>
<dbReference type="EC" id="2.8.1.13" evidence="9"/>
<comment type="similarity">
    <text evidence="9">Belongs to the MnmA/TRMU family.</text>
</comment>
<dbReference type="CDD" id="cd01998">
    <property type="entry name" value="MnmA_TRMU-like"/>
    <property type="match status" value="1"/>
</dbReference>
<feature type="binding site" evidence="9">
    <location>
        <position position="121"/>
    </location>
    <ligand>
        <name>ATP</name>
        <dbReference type="ChEBI" id="CHEBI:30616"/>
    </ligand>
</feature>
<dbReference type="Gene3D" id="2.30.30.280">
    <property type="entry name" value="Adenine nucleotide alpha hydrolases-like domains"/>
    <property type="match status" value="1"/>
</dbReference>
<feature type="region of interest" description="Interaction with target base in tRNA" evidence="9">
    <location>
        <begin position="92"/>
        <end position="94"/>
    </location>
</feature>
<dbReference type="InterPro" id="IPR001763">
    <property type="entry name" value="Rhodanese-like_dom"/>
</dbReference>
<comment type="subcellular location">
    <subcellularLocation>
        <location evidence="9">Cytoplasm</location>
    </subcellularLocation>
</comment>
<dbReference type="SUPFAM" id="SSF52402">
    <property type="entry name" value="Adenine nucleotide alpha hydrolases-like"/>
    <property type="match status" value="1"/>
</dbReference>
<dbReference type="InterPro" id="IPR004506">
    <property type="entry name" value="MnmA-like"/>
</dbReference>
<dbReference type="Gene3D" id="2.40.30.10">
    <property type="entry name" value="Translation factors"/>
    <property type="match status" value="1"/>
</dbReference>
<evidence type="ECO:0000256" key="8">
    <source>
        <dbReference type="ARBA" id="ARBA00051542"/>
    </source>
</evidence>
<keyword evidence="4 9" id="KW-0547">Nucleotide-binding</keyword>
<keyword evidence="3 9" id="KW-0819">tRNA processing</keyword>
<comment type="function">
    <text evidence="9">Catalyzes the 2-thiolation of uridine at the wobble position (U34) of tRNA, leading to the formation of s(2)U34.</text>
</comment>
<evidence type="ECO:0000256" key="7">
    <source>
        <dbReference type="ARBA" id="ARBA00023157"/>
    </source>
</evidence>
<dbReference type="Gene3D" id="3.40.50.620">
    <property type="entry name" value="HUPs"/>
    <property type="match status" value="1"/>
</dbReference>
<comment type="catalytic activity">
    <reaction evidence="8 9">
        <text>S-sulfanyl-L-cysteinyl-[protein] + uridine(34) in tRNA + AH2 + ATP = 2-thiouridine(34) in tRNA + L-cysteinyl-[protein] + A + AMP + diphosphate + H(+)</text>
        <dbReference type="Rhea" id="RHEA:47032"/>
        <dbReference type="Rhea" id="RHEA-COMP:10131"/>
        <dbReference type="Rhea" id="RHEA-COMP:11726"/>
        <dbReference type="Rhea" id="RHEA-COMP:11727"/>
        <dbReference type="Rhea" id="RHEA-COMP:11728"/>
        <dbReference type="ChEBI" id="CHEBI:13193"/>
        <dbReference type="ChEBI" id="CHEBI:15378"/>
        <dbReference type="ChEBI" id="CHEBI:17499"/>
        <dbReference type="ChEBI" id="CHEBI:29950"/>
        <dbReference type="ChEBI" id="CHEBI:30616"/>
        <dbReference type="ChEBI" id="CHEBI:33019"/>
        <dbReference type="ChEBI" id="CHEBI:61963"/>
        <dbReference type="ChEBI" id="CHEBI:65315"/>
        <dbReference type="ChEBI" id="CHEBI:87170"/>
        <dbReference type="ChEBI" id="CHEBI:456215"/>
        <dbReference type="EC" id="2.8.1.13"/>
    </reaction>
</comment>
<dbReference type="InterPro" id="IPR023382">
    <property type="entry name" value="MnmA-like_central_sf"/>
</dbReference>
<keyword evidence="2 9" id="KW-0808">Transferase</keyword>
<feature type="region of interest" description="Interaction with tRNA" evidence="9">
    <location>
        <begin position="158"/>
        <end position="160"/>
    </location>
</feature>
<dbReference type="GO" id="GO:0005737">
    <property type="term" value="C:cytoplasm"/>
    <property type="evidence" value="ECO:0007669"/>
    <property type="project" value="UniProtKB-SubCell"/>
</dbReference>
<dbReference type="Pfam" id="PF20258">
    <property type="entry name" value="tRNA_Me_trans_C"/>
    <property type="match status" value="1"/>
</dbReference>
<dbReference type="PROSITE" id="PS50206">
    <property type="entry name" value="RHODANESE_3"/>
    <property type="match status" value="1"/>
</dbReference>
<evidence type="ECO:0000256" key="3">
    <source>
        <dbReference type="ARBA" id="ARBA00022694"/>
    </source>
</evidence>
<dbReference type="PANTHER" id="PTHR11933:SF5">
    <property type="entry name" value="MITOCHONDRIAL TRNA-SPECIFIC 2-THIOURIDYLASE 1"/>
    <property type="match status" value="1"/>
</dbReference>
<keyword evidence="5 9" id="KW-0067">ATP-binding</keyword>
<dbReference type="GO" id="GO:0005524">
    <property type="term" value="F:ATP binding"/>
    <property type="evidence" value="ECO:0007669"/>
    <property type="project" value="UniProtKB-KW"/>
</dbReference>
<name>A0A1F7UY16_9BACT</name>
<feature type="active site" description="Cysteine persulfide intermediate" evidence="9">
    <location>
        <position position="208"/>
    </location>
</feature>
<dbReference type="GO" id="GO:0002143">
    <property type="term" value="P:tRNA wobble position uridine thiolation"/>
    <property type="evidence" value="ECO:0007669"/>
    <property type="project" value="TreeGrafter"/>
</dbReference>
<evidence type="ECO:0000256" key="2">
    <source>
        <dbReference type="ARBA" id="ARBA00022679"/>
    </source>
</evidence>
<dbReference type="Pfam" id="PF03054">
    <property type="entry name" value="tRNA_Me_trans"/>
    <property type="match status" value="1"/>
</dbReference>
<keyword evidence="7" id="KW-1015">Disulfide bond</keyword>
<dbReference type="NCBIfam" id="TIGR00420">
    <property type="entry name" value="trmU"/>
    <property type="match status" value="1"/>
</dbReference>
<dbReference type="PANTHER" id="PTHR11933">
    <property type="entry name" value="TRNA 5-METHYLAMINOMETHYL-2-THIOURIDYLATE -METHYLTRANSFERASE"/>
    <property type="match status" value="1"/>
</dbReference>
<dbReference type="GO" id="GO:0103016">
    <property type="term" value="F:tRNA-uridine 2-sulfurtransferase activity"/>
    <property type="evidence" value="ECO:0007669"/>
    <property type="project" value="UniProtKB-EC"/>
</dbReference>
<evidence type="ECO:0000256" key="6">
    <source>
        <dbReference type="ARBA" id="ARBA00022884"/>
    </source>
</evidence>
<evidence type="ECO:0000256" key="5">
    <source>
        <dbReference type="ARBA" id="ARBA00022840"/>
    </source>
</evidence>
<evidence type="ECO:0000256" key="4">
    <source>
        <dbReference type="ARBA" id="ARBA00022741"/>
    </source>
</evidence>
<accession>A0A1F7UY16</accession>
<dbReference type="InterPro" id="IPR046885">
    <property type="entry name" value="MnmA-like_C"/>
</dbReference>
<organism evidence="11 12">
    <name type="scientific">Candidatus Uhrbacteria bacterium RIFCSPLOWO2_01_FULL_47_25</name>
    <dbReference type="NCBI Taxonomy" id="1802402"/>
    <lineage>
        <taxon>Bacteria</taxon>
        <taxon>Candidatus Uhriibacteriota</taxon>
    </lineage>
</organism>
<evidence type="ECO:0000313" key="11">
    <source>
        <dbReference type="EMBL" id="OGL83153.1"/>
    </source>
</evidence>
<feature type="binding site" evidence="9">
    <location>
        <position position="26"/>
    </location>
    <ligand>
        <name>ATP</name>
        <dbReference type="ChEBI" id="CHEBI:30616"/>
    </ligand>
</feature>
<evidence type="ECO:0000259" key="10">
    <source>
        <dbReference type="PROSITE" id="PS50206"/>
    </source>
</evidence>
<comment type="caution">
    <text evidence="9">Lacks conserved residue(s) required for the propagation of feature annotation.</text>
</comment>
<keyword evidence="6 9" id="KW-0694">RNA-binding</keyword>
<feature type="region of interest" description="Interaction with tRNA" evidence="9">
    <location>
        <begin position="314"/>
        <end position="315"/>
    </location>
</feature>
<dbReference type="NCBIfam" id="NF001138">
    <property type="entry name" value="PRK00143.1"/>
    <property type="match status" value="1"/>
</dbReference>
<evidence type="ECO:0000313" key="12">
    <source>
        <dbReference type="Proteomes" id="UP000176846"/>
    </source>
</evidence>